<reference evidence="2" key="1">
    <citation type="journal article" date="2010" name="Genome Res.">
        <title>Population genomic sequencing of Coccidioides fungi reveals recent hybridization and transposon control.</title>
        <authorList>
            <person name="Neafsey D.E."/>
            <person name="Barker B.M."/>
            <person name="Sharpton T.J."/>
            <person name="Stajich J.E."/>
            <person name="Park D.J."/>
            <person name="Whiston E."/>
            <person name="Hung C.-Y."/>
            <person name="McMahan C."/>
            <person name="White J."/>
            <person name="Sykes S."/>
            <person name="Heiman D."/>
            <person name="Young S."/>
            <person name="Zeng Q."/>
            <person name="Abouelleil A."/>
            <person name="Aftuck L."/>
            <person name="Bessette D."/>
            <person name="Brown A."/>
            <person name="FitzGerald M."/>
            <person name="Lui A."/>
            <person name="Macdonald J.P."/>
            <person name="Priest M."/>
            <person name="Orbach M.J."/>
            <person name="Galgiani J.N."/>
            <person name="Kirkland T.N."/>
            <person name="Cole G.T."/>
            <person name="Birren B.W."/>
            <person name="Henn M.R."/>
            <person name="Taylor J.W."/>
            <person name="Rounsley S.D."/>
        </authorList>
    </citation>
    <scope>NUCLEOTIDE SEQUENCE [LARGE SCALE GENOMIC DNA]</scope>
    <source>
        <strain evidence="2">H538.4</strain>
    </source>
</reference>
<protein>
    <submittedName>
        <fullName evidence="1">Uncharacterized protein</fullName>
    </submittedName>
</protein>
<organism evidence="1 2">
    <name type="scientific">Coccidioides immitis H538.4</name>
    <dbReference type="NCBI Taxonomy" id="396776"/>
    <lineage>
        <taxon>Eukaryota</taxon>
        <taxon>Fungi</taxon>
        <taxon>Dikarya</taxon>
        <taxon>Ascomycota</taxon>
        <taxon>Pezizomycotina</taxon>
        <taxon>Eurotiomycetes</taxon>
        <taxon>Eurotiomycetidae</taxon>
        <taxon>Onygenales</taxon>
        <taxon>Onygenaceae</taxon>
        <taxon>Coccidioides</taxon>
    </lineage>
</organism>
<gene>
    <name evidence="1" type="ORF">CIHG_07466</name>
</gene>
<proteinExistence type="predicted"/>
<evidence type="ECO:0000313" key="1">
    <source>
        <dbReference type="EMBL" id="KMU89659.1"/>
    </source>
</evidence>
<evidence type="ECO:0000313" key="2">
    <source>
        <dbReference type="Proteomes" id="UP000054563"/>
    </source>
</evidence>
<dbReference type="EMBL" id="DS017014">
    <property type="protein sequence ID" value="KMU89659.1"/>
    <property type="molecule type" value="Genomic_DNA"/>
</dbReference>
<dbReference type="VEuPathDB" id="FungiDB:CIHG_07466"/>
<dbReference type="Proteomes" id="UP000054563">
    <property type="component" value="Unassembled WGS sequence"/>
</dbReference>
<name>A0A0J8RZW6_COCIT</name>
<sequence>MIPGSVTGSKYMATNISNARPATNTTSHFGTGIQNIADPLQPSKIPRRGETCIFKNFELEFYWKVLEAERGTRHDLPSNLANSPLCQQLELAATGHFKSYRAFFQGRECGECPQHRRTDMSIPSAQVELNLQDVWLNIQGA</sequence>
<dbReference type="AlphaFoldDB" id="A0A0J8RZW6"/>
<accession>A0A0J8RZW6</accession>